<evidence type="ECO:0000256" key="1">
    <source>
        <dbReference type="ARBA" id="ARBA00004141"/>
    </source>
</evidence>
<keyword evidence="4 7" id="KW-1133">Transmembrane helix</keyword>
<sequence length="380" mass="40962">MRTRPSVLLRHPIAVAFAIILLFGLLRVTVDIAHFLLLGFFSILLATVLLYPIDLLSRRMPRGVAVLITAVSIVGAIVGTIVFVTPRLLAQARQLGEQLPQAANRLHDLWLRLLHSAPLAQVPEAQKLATTLPERVGEGVHWLAAHLVPAAVNLVSALSTLVLLFVLALFLAHQPATYHKGLRALVPRDHEPVVDEAWRRFGRALRGWMGGILVSMTLMGTLTALGLLAVGVESWLILGVLTFFGTFVPYAGALITAIPGLAVGLAESPERFAYVALVYLGVHIVEGYLVEPMVMKRAVSIEPAVLLFWQITMSAVFGVMGIVVATPLLVCVQVAIGYFYIERVLHKESGEATPSDGPRKHARPAPSTPPPAASTPPPAP</sequence>
<reference evidence="8 9" key="1">
    <citation type="submission" date="2015-07" db="EMBL/GenBank/DDBJ databases">
        <title>Genome analysis of myxobacterium Chondromyces crocatus Cm c5 reveals a high potential for natural compound synthesis and the genetic basis for the loss of fruiting body formation.</title>
        <authorList>
            <person name="Zaburannyi N."/>
            <person name="Bunk B."/>
            <person name="Maier J."/>
            <person name="Overmann J."/>
            <person name="Mueller R."/>
        </authorList>
    </citation>
    <scope>NUCLEOTIDE SEQUENCE [LARGE SCALE GENOMIC DNA]</scope>
    <source>
        <strain evidence="8 9">Cm c5</strain>
    </source>
</reference>
<feature type="transmembrane region" description="Helical" evidence="7">
    <location>
        <begin position="63"/>
        <end position="84"/>
    </location>
</feature>
<dbReference type="KEGG" id="ccro:CMC5_052550"/>
<evidence type="ECO:0000256" key="7">
    <source>
        <dbReference type="SAM" id="Phobius"/>
    </source>
</evidence>
<evidence type="ECO:0000313" key="8">
    <source>
        <dbReference type="EMBL" id="AKT41096.1"/>
    </source>
</evidence>
<dbReference type="InterPro" id="IPR002549">
    <property type="entry name" value="AI-2E-like"/>
</dbReference>
<evidence type="ECO:0000256" key="5">
    <source>
        <dbReference type="ARBA" id="ARBA00023136"/>
    </source>
</evidence>
<dbReference type="Pfam" id="PF01594">
    <property type="entry name" value="AI-2E_transport"/>
    <property type="match status" value="1"/>
</dbReference>
<feature type="compositionally biased region" description="Pro residues" evidence="6">
    <location>
        <begin position="366"/>
        <end position="380"/>
    </location>
</feature>
<feature type="transmembrane region" description="Helical" evidence="7">
    <location>
        <begin position="310"/>
        <end position="341"/>
    </location>
</feature>
<feature type="transmembrane region" description="Helical" evidence="7">
    <location>
        <begin position="208"/>
        <end position="229"/>
    </location>
</feature>
<dbReference type="GO" id="GO:0055085">
    <property type="term" value="P:transmembrane transport"/>
    <property type="evidence" value="ECO:0007669"/>
    <property type="project" value="TreeGrafter"/>
</dbReference>
<dbReference type="Proteomes" id="UP000067626">
    <property type="component" value="Chromosome"/>
</dbReference>
<evidence type="ECO:0008006" key="10">
    <source>
        <dbReference type="Google" id="ProtNLM"/>
    </source>
</evidence>
<feature type="transmembrane region" description="Helical" evidence="7">
    <location>
        <begin position="150"/>
        <end position="172"/>
    </location>
</feature>
<feature type="transmembrane region" description="Helical" evidence="7">
    <location>
        <begin position="235"/>
        <end position="265"/>
    </location>
</feature>
<comment type="similarity">
    <text evidence="2">Belongs to the autoinducer-2 exporter (AI-2E) (TC 2.A.86) family.</text>
</comment>
<evidence type="ECO:0000256" key="4">
    <source>
        <dbReference type="ARBA" id="ARBA00022989"/>
    </source>
</evidence>
<dbReference type="PANTHER" id="PTHR21716:SF62">
    <property type="entry name" value="TRANSPORT PROTEIN YDBI-RELATED"/>
    <property type="match status" value="1"/>
</dbReference>
<gene>
    <name evidence="8" type="ORF">CMC5_052550</name>
</gene>
<keyword evidence="3 7" id="KW-0812">Transmembrane</keyword>
<feature type="region of interest" description="Disordered" evidence="6">
    <location>
        <begin position="350"/>
        <end position="380"/>
    </location>
</feature>
<proteinExistence type="inferred from homology"/>
<dbReference type="RefSeq" id="WP_050432921.1">
    <property type="nucleotide sequence ID" value="NZ_CP012159.1"/>
</dbReference>
<feature type="transmembrane region" description="Helical" evidence="7">
    <location>
        <begin position="32"/>
        <end position="51"/>
    </location>
</feature>
<evidence type="ECO:0000256" key="3">
    <source>
        <dbReference type="ARBA" id="ARBA00022692"/>
    </source>
</evidence>
<dbReference type="STRING" id="52.CMC5_052550"/>
<keyword evidence="9" id="KW-1185">Reference proteome</keyword>
<dbReference type="OrthoDB" id="5391695at2"/>
<protein>
    <recommendedName>
        <fullName evidence="10">Permease</fullName>
    </recommendedName>
</protein>
<name>A0A0K1EJQ8_CHOCO</name>
<keyword evidence="5 7" id="KW-0472">Membrane</keyword>
<dbReference type="AlphaFoldDB" id="A0A0K1EJQ8"/>
<evidence type="ECO:0000256" key="6">
    <source>
        <dbReference type="SAM" id="MobiDB-lite"/>
    </source>
</evidence>
<accession>A0A0K1EJQ8</accession>
<feature type="transmembrane region" description="Helical" evidence="7">
    <location>
        <begin position="7"/>
        <end position="26"/>
    </location>
</feature>
<evidence type="ECO:0000313" key="9">
    <source>
        <dbReference type="Proteomes" id="UP000067626"/>
    </source>
</evidence>
<dbReference type="EMBL" id="CP012159">
    <property type="protein sequence ID" value="AKT41096.1"/>
    <property type="molecule type" value="Genomic_DNA"/>
</dbReference>
<feature type="transmembrane region" description="Helical" evidence="7">
    <location>
        <begin position="272"/>
        <end position="290"/>
    </location>
</feature>
<dbReference type="PANTHER" id="PTHR21716">
    <property type="entry name" value="TRANSMEMBRANE PROTEIN"/>
    <property type="match status" value="1"/>
</dbReference>
<comment type="subcellular location">
    <subcellularLocation>
        <location evidence="1">Membrane</location>
        <topology evidence="1">Multi-pass membrane protein</topology>
    </subcellularLocation>
</comment>
<dbReference type="GO" id="GO:0016020">
    <property type="term" value="C:membrane"/>
    <property type="evidence" value="ECO:0007669"/>
    <property type="project" value="UniProtKB-SubCell"/>
</dbReference>
<evidence type="ECO:0000256" key="2">
    <source>
        <dbReference type="ARBA" id="ARBA00009773"/>
    </source>
</evidence>
<organism evidence="8 9">
    <name type="scientific">Chondromyces crocatus</name>
    <dbReference type="NCBI Taxonomy" id="52"/>
    <lineage>
        <taxon>Bacteria</taxon>
        <taxon>Pseudomonadati</taxon>
        <taxon>Myxococcota</taxon>
        <taxon>Polyangia</taxon>
        <taxon>Polyangiales</taxon>
        <taxon>Polyangiaceae</taxon>
        <taxon>Chondromyces</taxon>
    </lineage>
</organism>